<feature type="compositionally biased region" description="Basic and acidic residues" evidence="1">
    <location>
        <begin position="148"/>
        <end position="163"/>
    </location>
</feature>
<name>A0ABQ8DN53_BRANA</name>
<evidence type="ECO:0000256" key="1">
    <source>
        <dbReference type="SAM" id="MobiDB-lite"/>
    </source>
</evidence>
<proteinExistence type="predicted"/>
<protein>
    <submittedName>
        <fullName evidence="2">Uncharacterized protein</fullName>
    </submittedName>
</protein>
<accession>A0ABQ8DN53</accession>
<dbReference type="Proteomes" id="UP000824890">
    <property type="component" value="Unassembled WGS sequence"/>
</dbReference>
<comment type="caution">
    <text evidence="2">The sequence shown here is derived from an EMBL/GenBank/DDBJ whole genome shotgun (WGS) entry which is preliminary data.</text>
</comment>
<feature type="compositionally biased region" description="Polar residues" evidence="1">
    <location>
        <begin position="20"/>
        <end position="29"/>
    </location>
</feature>
<feature type="compositionally biased region" description="Basic and acidic residues" evidence="1">
    <location>
        <begin position="105"/>
        <end position="137"/>
    </location>
</feature>
<evidence type="ECO:0000313" key="3">
    <source>
        <dbReference type="Proteomes" id="UP000824890"/>
    </source>
</evidence>
<feature type="region of interest" description="Disordered" evidence="1">
    <location>
        <begin position="1"/>
        <end position="163"/>
    </location>
</feature>
<reference evidence="2 3" key="1">
    <citation type="submission" date="2021-05" db="EMBL/GenBank/DDBJ databases">
        <title>Genome Assembly of Synthetic Allotetraploid Brassica napus Reveals Homoeologous Exchanges between Subgenomes.</title>
        <authorList>
            <person name="Davis J.T."/>
        </authorList>
    </citation>
    <scope>NUCLEOTIDE SEQUENCE [LARGE SCALE GENOMIC DNA]</scope>
    <source>
        <strain evidence="3">cv. Da-Ae</strain>
        <tissue evidence="2">Seedling</tissue>
    </source>
</reference>
<evidence type="ECO:0000313" key="2">
    <source>
        <dbReference type="EMBL" id="KAH0929905.1"/>
    </source>
</evidence>
<gene>
    <name evidence="2" type="ORF">HID58_015632</name>
</gene>
<sequence length="163" mass="18124">MRPKAQNEKPEEEGVDNLPTACTNAQHSVTRVKARINHLPPALQRRGDGLPPTAELKPMKKDAQTEPSSRPFQMIQSSSIIPQPSMRPRKESRLGGGRTETPVKLNRDNPDEKPPSAPTRRDAEPKTGDMELRDTPHPRVKSRLLSAGEERENAGDESRSDEP</sequence>
<dbReference type="EMBL" id="JAGKQM010000004">
    <property type="protein sequence ID" value="KAH0929905.1"/>
    <property type="molecule type" value="Genomic_DNA"/>
</dbReference>
<feature type="compositionally biased region" description="Low complexity" evidence="1">
    <location>
        <begin position="73"/>
        <end position="86"/>
    </location>
</feature>
<keyword evidence="3" id="KW-1185">Reference proteome</keyword>
<organism evidence="2 3">
    <name type="scientific">Brassica napus</name>
    <name type="common">Rape</name>
    <dbReference type="NCBI Taxonomy" id="3708"/>
    <lineage>
        <taxon>Eukaryota</taxon>
        <taxon>Viridiplantae</taxon>
        <taxon>Streptophyta</taxon>
        <taxon>Embryophyta</taxon>
        <taxon>Tracheophyta</taxon>
        <taxon>Spermatophyta</taxon>
        <taxon>Magnoliopsida</taxon>
        <taxon>eudicotyledons</taxon>
        <taxon>Gunneridae</taxon>
        <taxon>Pentapetalae</taxon>
        <taxon>rosids</taxon>
        <taxon>malvids</taxon>
        <taxon>Brassicales</taxon>
        <taxon>Brassicaceae</taxon>
        <taxon>Brassiceae</taxon>
        <taxon>Brassica</taxon>
    </lineage>
</organism>